<evidence type="ECO:0000313" key="3">
    <source>
        <dbReference type="Proteomes" id="UP000287033"/>
    </source>
</evidence>
<accession>A0A401TL44</accession>
<feature type="compositionally biased region" description="Basic and acidic residues" evidence="1">
    <location>
        <begin position="83"/>
        <end position="117"/>
    </location>
</feature>
<sequence length="161" mass="17072">MSKQGPRPASKRGGERTSVKGSKGAAGPSAGQKPTDRRPARQAVGERRDRGEPRGGEAGPSRLHTPWPSSPGDEEEEEEEARPDEGPQAREVAKEREGQEQASRRESGKDPGEEGRRAGAGRKAARKEQRGAEAPGPSTAPEGEVPIPQELQPALESAFGQ</sequence>
<evidence type="ECO:0000256" key="1">
    <source>
        <dbReference type="SAM" id="MobiDB-lite"/>
    </source>
</evidence>
<comment type="caution">
    <text evidence="2">The sequence shown here is derived from an EMBL/GenBank/DDBJ whole genome shotgun (WGS) entry which is preliminary data.</text>
</comment>
<protein>
    <submittedName>
        <fullName evidence="2">Uncharacterized protein</fullName>
    </submittedName>
</protein>
<feature type="compositionally biased region" description="Basic and acidic residues" evidence="1">
    <location>
        <begin position="34"/>
        <end position="55"/>
    </location>
</feature>
<feature type="non-terminal residue" evidence="2">
    <location>
        <position position="161"/>
    </location>
</feature>
<feature type="compositionally biased region" description="Acidic residues" evidence="1">
    <location>
        <begin position="72"/>
        <end position="82"/>
    </location>
</feature>
<reference evidence="2 3" key="1">
    <citation type="journal article" date="2018" name="Nat. Ecol. Evol.">
        <title>Shark genomes provide insights into elasmobranch evolution and the origin of vertebrates.</title>
        <authorList>
            <person name="Hara Y"/>
            <person name="Yamaguchi K"/>
            <person name="Onimaru K"/>
            <person name="Kadota M"/>
            <person name="Koyanagi M"/>
            <person name="Keeley SD"/>
            <person name="Tatsumi K"/>
            <person name="Tanaka K"/>
            <person name="Motone F"/>
            <person name="Kageyama Y"/>
            <person name="Nozu R"/>
            <person name="Adachi N"/>
            <person name="Nishimura O"/>
            <person name="Nakagawa R"/>
            <person name="Tanegashima C"/>
            <person name="Kiyatake I"/>
            <person name="Matsumoto R"/>
            <person name="Murakumo K"/>
            <person name="Nishida K"/>
            <person name="Terakita A"/>
            <person name="Kuratani S"/>
            <person name="Sato K"/>
            <person name="Hyodo S Kuraku.S."/>
        </authorList>
    </citation>
    <scope>NUCLEOTIDE SEQUENCE [LARGE SCALE GENOMIC DNA]</scope>
</reference>
<organism evidence="2 3">
    <name type="scientific">Chiloscyllium punctatum</name>
    <name type="common">Brownbanded bambooshark</name>
    <name type="synonym">Hemiscyllium punctatum</name>
    <dbReference type="NCBI Taxonomy" id="137246"/>
    <lineage>
        <taxon>Eukaryota</taxon>
        <taxon>Metazoa</taxon>
        <taxon>Chordata</taxon>
        <taxon>Craniata</taxon>
        <taxon>Vertebrata</taxon>
        <taxon>Chondrichthyes</taxon>
        <taxon>Elasmobranchii</taxon>
        <taxon>Galeomorphii</taxon>
        <taxon>Galeoidea</taxon>
        <taxon>Orectolobiformes</taxon>
        <taxon>Hemiscylliidae</taxon>
        <taxon>Chiloscyllium</taxon>
    </lineage>
</organism>
<dbReference type="EMBL" id="BEZZ01107973">
    <property type="protein sequence ID" value="GCC43357.1"/>
    <property type="molecule type" value="Genomic_DNA"/>
</dbReference>
<name>A0A401TL44_CHIPU</name>
<proteinExistence type="predicted"/>
<dbReference type="Proteomes" id="UP000287033">
    <property type="component" value="Unassembled WGS sequence"/>
</dbReference>
<evidence type="ECO:0000313" key="2">
    <source>
        <dbReference type="EMBL" id="GCC43357.1"/>
    </source>
</evidence>
<feature type="compositionally biased region" description="Low complexity" evidence="1">
    <location>
        <begin position="19"/>
        <end position="33"/>
    </location>
</feature>
<gene>
    <name evidence="2" type="ORF">chiPu_0027580</name>
</gene>
<feature type="region of interest" description="Disordered" evidence="1">
    <location>
        <begin position="1"/>
        <end position="161"/>
    </location>
</feature>
<keyword evidence="3" id="KW-1185">Reference proteome</keyword>
<dbReference type="AlphaFoldDB" id="A0A401TL44"/>